<reference evidence="3" key="1">
    <citation type="journal article" date="2010" name="Nat. Biotechnol.">
        <title>Draft genome sequence of the oilseed species Ricinus communis.</title>
        <authorList>
            <person name="Chan A.P."/>
            <person name="Crabtree J."/>
            <person name="Zhao Q."/>
            <person name="Lorenzi H."/>
            <person name="Orvis J."/>
            <person name="Puiu D."/>
            <person name="Melake-Berhan A."/>
            <person name="Jones K.M."/>
            <person name="Redman J."/>
            <person name="Chen G."/>
            <person name="Cahoon E.B."/>
            <person name="Gedil M."/>
            <person name="Stanke M."/>
            <person name="Haas B.J."/>
            <person name="Wortman J.R."/>
            <person name="Fraser-Liggett C.M."/>
            <person name="Ravel J."/>
            <person name="Rabinowicz P.D."/>
        </authorList>
    </citation>
    <scope>NUCLEOTIDE SEQUENCE [LARGE SCALE GENOMIC DNA]</scope>
    <source>
        <strain evidence="3">cv. Hale</strain>
    </source>
</reference>
<name>B9RAE0_RICCO</name>
<dbReference type="EMBL" id="EQ973773">
    <property type="protein sequence ID" value="EEF51767.1"/>
    <property type="molecule type" value="Genomic_DNA"/>
</dbReference>
<feature type="compositionally biased region" description="Acidic residues" evidence="1">
    <location>
        <begin position="12"/>
        <end position="26"/>
    </location>
</feature>
<feature type="region of interest" description="Disordered" evidence="1">
    <location>
        <begin position="1"/>
        <end position="55"/>
    </location>
</feature>
<proteinExistence type="predicted"/>
<gene>
    <name evidence="2" type="ORF">RCOM_1505780</name>
</gene>
<evidence type="ECO:0000313" key="2">
    <source>
        <dbReference type="EMBL" id="EEF51767.1"/>
    </source>
</evidence>
<sequence length="55" mass="5906">MEKKNKLASVDADAECQNEDGEDAKEEDGVNKDSLSVGLEAAKLNVPGAPRKLDY</sequence>
<accession>B9RAE0</accession>
<evidence type="ECO:0000313" key="3">
    <source>
        <dbReference type="Proteomes" id="UP000008311"/>
    </source>
</evidence>
<protein>
    <submittedName>
        <fullName evidence="2">Uncharacterized protein</fullName>
    </submittedName>
</protein>
<keyword evidence="3" id="KW-1185">Reference proteome</keyword>
<dbReference type="InParanoid" id="B9RAE0"/>
<dbReference type="Proteomes" id="UP000008311">
    <property type="component" value="Unassembled WGS sequence"/>
</dbReference>
<dbReference type="AlphaFoldDB" id="B9RAE0"/>
<evidence type="ECO:0000256" key="1">
    <source>
        <dbReference type="SAM" id="MobiDB-lite"/>
    </source>
</evidence>
<organism evidence="2 3">
    <name type="scientific">Ricinus communis</name>
    <name type="common">Castor bean</name>
    <dbReference type="NCBI Taxonomy" id="3988"/>
    <lineage>
        <taxon>Eukaryota</taxon>
        <taxon>Viridiplantae</taxon>
        <taxon>Streptophyta</taxon>
        <taxon>Embryophyta</taxon>
        <taxon>Tracheophyta</taxon>
        <taxon>Spermatophyta</taxon>
        <taxon>Magnoliopsida</taxon>
        <taxon>eudicotyledons</taxon>
        <taxon>Gunneridae</taxon>
        <taxon>Pentapetalae</taxon>
        <taxon>rosids</taxon>
        <taxon>fabids</taxon>
        <taxon>Malpighiales</taxon>
        <taxon>Euphorbiaceae</taxon>
        <taxon>Acalyphoideae</taxon>
        <taxon>Acalypheae</taxon>
        <taxon>Ricinus</taxon>
    </lineage>
</organism>